<dbReference type="PROSITE" id="PS51257">
    <property type="entry name" value="PROKAR_LIPOPROTEIN"/>
    <property type="match status" value="1"/>
</dbReference>
<evidence type="ECO:0000256" key="1">
    <source>
        <dbReference type="SAM" id="SignalP"/>
    </source>
</evidence>
<dbReference type="InterPro" id="IPR005184">
    <property type="entry name" value="DUF306_Meta_HslJ"/>
</dbReference>
<evidence type="ECO:0000313" key="4">
    <source>
        <dbReference type="Proteomes" id="UP000254572"/>
    </source>
</evidence>
<dbReference type="InterPro" id="IPR038670">
    <property type="entry name" value="HslJ-like_sf"/>
</dbReference>
<organism evidence="3 4">
    <name type="scientific">Cardiobacterium valvarum</name>
    <dbReference type="NCBI Taxonomy" id="194702"/>
    <lineage>
        <taxon>Bacteria</taxon>
        <taxon>Pseudomonadati</taxon>
        <taxon>Pseudomonadota</taxon>
        <taxon>Gammaproteobacteria</taxon>
        <taxon>Cardiobacteriales</taxon>
        <taxon>Cardiobacteriaceae</taxon>
        <taxon>Cardiobacterium</taxon>
    </lineage>
</organism>
<evidence type="ECO:0000259" key="2">
    <source>
        <dbReference type="Pfam" id="PF03724"/>
    </source>
</evidence>
<dbReference type="OrthoDB" id="7068822at2"/>
<sequence length="145" mass="15324">MKSKKILLACVPLLLGACQGGGMDSYDPTVDTSGGMQGQWVLESGQADGKALNTAAGKITLNTANKDAFTGTAAINQYNAPVKIRGNTIEHTGETTTTLMAGDMEVMRLESDYIKALNATKTIRRDGDTLTLSGDGIELRYRPGP</sequence>
<dbReference type="RefSeq" id="WP_115612401.1">
    <property type="nucleotide sequence ID" value="NZ_JBHLZC010000001.1"/>
</dbReference>
<dbReference type="EMBL" id="UFUW01000001">
    <property type="protein sequence ID" value="SUX25176.1"/>
    <property type="molecule type" value="Genomic_DNA"/>
</dbReference>
<dbReference type="Pfam" id="PF03724">
    <property type="entry name" value="META"/>
    <property type="match status" value="1"/>
</dbReference>
<dbReference type="Proteomes" id="UP000254572">
    <property type="component" value="Unassembled WGS sequence"/>
</dbReference>
<feature type="domain" description="DUF306" evidence="2">
    <location>
        <begin position="37"/>
        <end position="135"/>
    </location>
</feature>
<reference evidence="3 4" key="1">
    <citation type="submission" date="2018-06" db="EMBL/GenBank/DDBJ databases">
        <authorList>
            <consortium name="Pathogen Informatics"/>
            <person name="Doyle S."/>
        </authorList>
    </citation>
    <scope>NUCLEOTIDE SEQUENCE [LARGE SCALE GENOMIC DNA]</scope>
    <source>
        <strain evidence="3 4">NCTC13294</strain>
    </source>
</reference>
<proteinExistence type="predicted"/>
<feature type="signal peptide" evidence="1">
    <location>
        <begin position="1"/>
        <end position="22"/>
    </location>
</feature>
<protein>
    <submittedName>
        <fullName evidence="3">META domain</fullName>
    </submittedName>
</protein>
<gene>
    <name evidence="3" type="ORF">NCTC13294_02283</name>
</gene>
<dbReference type="Gene3D" id="2.40.128.270">
    <property type="match status" value="1"/>
</dbReference>
<name>A0A381EDW8_9GAMM</name>
<feature type="chain" id="PRO_5016690948" evidence="1">
    <location>
        <begin position="23"/>
        <end position="145"/>
    </location>
</feature>
<dbReference type="AlphaFoldDB" id="A0A381EDW8"/>
<keyword evidence="4" id="KW-1185">Reference proteome</keyword>
<accession>A0A381EDW8</accession>
<evidence type="ECO:0000313" key="3">
    <source>
        <dbReference type="EMBL" id="SUX25176.1"/>
    </source>
</evidence>
<keyword evidence="1" id="KW-0732">Signal</keyword>